<dbReference type="InterPro" id="IPR004447">
    <property type="entry name" value="Peptidase_S41A"/>
</dbReference>
<evidence type="ECO:0000313" key="8">
    <source>
        <dbReference type="Proteomes" id="UP001464891"/>
    </source>
</evidence>
<dbReference type="Pfam" id="PF17820">
    <property type="entry name" value="PDZ_6"/>
    <property type="match status" value="1"/>
</dbReference>
<dbReference type="SMART" id="SM00228">
    <property type="entry name" value="PDZ"/>
    <property type="match status" value="1"/>
</dbReference>
<organism evidence="7 8">
    <name type="scientific">Trichocoleus desertorum GB2-A4</name>
    <dbReference type="NCBI Taxonomy" id="2933944"/>
    <lineage>
        <taxon>Bacteria</taxon>
        <taxon>Bacillati</taxon>
        <taxon>Cyanobacteriota</taxon>
        <taxon>Cyanophyceae</taxon>
        <taxon>Leptolyngbyales</taxon>
        <taxon>Trichocoleusaceae</taxon>
        <taxon>Trichocoleus</taxon>
    </lineage>
</organism>
<dbReference type="InterPro" id="IPR029045">
    <property type="entry name" value="ClpP/crotonase-like_dom_sf"/>
</dbReference>
<dbReference type="CDD" id="cd07560">
    <property type="entry name" value="Peptidase_S41_CPP"/>
    <property type="match status" value="1"/>
</dbReference>
<dbReference type="Gene3D" id="3.30.750.44">
    <property type="match status" value="1"/>
</dbReference>
<keyword evidence="3 5" id="KW-0378">Hydrolase</keyword>
<dbReference type="PROSITE" id="PS50106">
    <property type="entry name" value="PDZ"/>
    <property type="match status" value="1"/>
</dbReference>
<evidence type="ECO:0000256" key="3">
    <source>
        <dbReference type="ARBA" id="ARBA00022801"/>
    </source>
</evidence>
<dbReference type="Proteomes" id="UP001464891">
    <property type="component" value="Unassembled WGS sequence"/>
</dbReference>
<dbReference type="SUPFAM" id="SSF50156">
    <property type="entry name" value="PDZ domain-like"/>
    <property type="match status" value="1"/>
</dbReference>
<dbReference type="InterPro" id="IPR041489">
    <property type="entry name" value="PDZ_6"/>
</dbReference>
<dbReference type="InterPro" id="IPR054625">
    <property type="entry name" value="Cterm_S41_CtpB"/>
</dbReference>
<dbReference type="SUPFAM" id="SSF52096">
    <property type="entry name" value="ClpP/crotonase"/>
    <property type="match status" value="1"/>
</dbReference>
<comment type="caution">
    <text evidence="7">The sequence shown here is derived from an EMBL/GenBank/DDBJ whole genome shotgun (WGS) entry which is preliminary data.</text>
</comment>
<dbReference type="RefSeq" id="WP_190436166.1">
    <property type="nucleotide sequence ID" value="NZ_JAMPKM010000005.1"/>
</dbReference>
<dbReference type="InterPro" id="IPR036034">
    <property type="entry name" value="PDZ_sf"/>
</dbReference>
<dbReference type="PANTHER" id="PTHR32060">
    <property type="entry name" value="TAIL-SPECIFIC PROTEASE"/>
    <property type="match status" value="1"/>
</dbReference>
<reference evidence="7 8" key="1">
    <citation type="submission" date="2022-04" db="EMBL/GenBank/DDBJ databases">
        <title>Positive selection, recombination, and allopatry shape intraspecific diversity of widespread and dominant cyanobacteria.</title>
        <authorList>
            <person name="Wei J."/>
            <person name="Shu W."/>
            <person name="Hu C."/>
        </authorList>
    </citation>
    <scope>NUCLEOTIDE SEQUENCE [LARGE SCALE GENOMIC DNA]</scope>
    <source>
        <strain evidence="7 8">GB2-A4</strain>
    </source>
</reference>
<dbReference type="SMART" id="SM00245">
    <property type="entry name" value="TSPc"/>
    <property type="match status" value="1"/>
</dbReference>
<evidence type="ECO:0000313" key="7">
    <source>
        <dbReference type="EMBL" id="MEP0817722.1"/>
    </source>
</evidence>
<dbReference type="Gene3D" id="3.90.226.10">
    <property type="entry name" value="2-enoyl-CoA Hydratase, Chain A, domain 1"/>
    <property type="match status" value="1"/>
</dbReference>
<dbReference type="NCBIfam" id="NF045589">
    <property type="entry name" value="Cterm_S41_CtpB"/>
    <property type="match status" value="1"/>
</dbReference>
<gene>
    <name evidence="7" type="ORF">NC998_11495</name>
</gene>
<keyword evidence="8" id="KW-1185">Reference proteome</keyword>
<dbReference type="InterPro" id="IPR001478">
    <property type="entry name" value="PDZ"/>
</dbReference>
<dbReference type="NCBIfam" id="TIGR00225">
    <property type="entry name" value="prc"/>
    <property type="match status" value="1"/>
</dbReference>
<dbReference type="EMBL" id="JAMPKM010000005">
    <property type="protein sequence ID" value="MEP0817722.1"/>
    <property type="molecule type" value="Genomic_DNA"/>
</dbReference>
<keyword evidence="2 5" id="KW-0645">Protease</keyword>
<dbReference type="CDD" id="cd06782">
    <property type="entry name" value="cpPDZ_CPP-like"/>
    <property type="match status" value="1"/>
</dbReference>
<evidence type="ECO:0000256" key="2">
    <source>
        <dbReference type="ARBA" id="ARBA00022670"/>
    </source>
</evidence>
<evidence type="ECO:0000256" key="4">
    <source>
        <dbReference type="ARBA" id="ARBA00022825"/>
    </source>
</evidence>
<comment type="similarity">
    <text evidence="1 5">Belongs to the peptidase S41A family.</text>
</comment>
<evidence type="ECO:0000256" key="5">
    <source>
        <dbReference type="RuleBase" id="RU004404"/>
    </source>
</evidence>
<sequence>MNQSPRHFHLLQVALCGGAIATAATLTLFGPGLSRSVRAALQDSPKTILDEAWQIVNSEYVDGTFNQKDWQAVRQSLLGKNYTSREEAYTALRKSLEQLEDPYTRFMDPKQYQALNSQTSGELSGVGIRLELNEKTKILTVVEPIENSPALKAGIQAGDRILAINGKLTKGMSVEDASNLIRGDVGTKVTLRIDRDTKSAFDIPLQRARIELPTVRYSLRQEGQKRIGYIRLNEFSAHAPQQMRRAIQDLTGQKVDAFVLDLRSNPGGLLQASIDISRMWMDSGSIVRTVNRKGENEQLAANRTALTKLPLAVLVDGNSASSSEILTGALKDNGRATVVGSQTFGKALVQSVHSLSDGSGLAVTIAHYYTPDGTDISQKGITPDIKIDLSDSQRQKLASNPKLIGTKDDPQYLRALNVLEAEFAKVKQPTAAQRQSRNNCLIPGLTCRSNVQ</sequence>
<keyword evidence="4 5" id="KW-0720">Serine protease</keyword>
<evidence type="ECO:0000259" key="6">
    <source>
        <dbReference type="PROSITE" id="PS50106"/>
    </source>
</evidence>
<name>A0ABV0J7H6_9CYAN</name>
<accession>A0ABV0J7H6</accession>
<dbReference type="PANTHER" id="PTHR32060:SF30">
    <property type="entry name" value="CARBOXY-TERMINAL PROCESSING PROTEASE CTPA"/>
    <property type="match status" value="1"/>
</dbReference>
<dbReference type="InterPro" id="IPR005151">
    <property type="entry name" value="Tail-specific_protease"/>
</dbReference>
<proteinExistence type="inferred from homology"/>
<evidence type="ECO:0000256" key="1">
    <source>
        <dbReference type="ARBA" id="ARBA00009179"/>
    </source>
</evidence>
<dbReference type="Pfam" id="PF03572">
    <property type="entry name" value="Peptidase_S41"/>
    <property type="match status" value="1"/>
</dbReference>
<dbReference type="Gene3D" id="2.30.42.10">
    <property type="match status" value="1"/>
</dbReference>
<protein>
    <submittedName>
        <fullName evidence="7">S41 family peptidase</fullName>
    </submittedName>
</protein>
<feature type="domain" description="PDZ" evidence="6">
    <location>
        <begin position="112"/>
        <end position="182"/>
    </location>
</feature>